<feature type="transmembrane region" description="Helical" evidence="1">
    <location>
        <begin position="36"/>
        <end position="56"/>
    </location>
</feature>
<feature type="transmembrane region" description="Helical" evidence="1">
    <location>
        <begin position="76"/>
        <end position="96"/>
    </location>
</feature>
<gene>
    <name evidence="3" type="ORF">P873_01400</name>
</gene>
<organism evidence="3 4">
    <name type="scientific">Arenimonas composti TR7-09 = DSM 18010</name>
    <dbReference type="NCBI Taxonomy" id="1121013"/>
    <lineage>
        <taxon>Bacteria</taxon>
        <taxon>Pseudomonadati</taxon>
        <taxon>Pseudomonadota</taxon>
        <taxon>Gammaproteobacteria</taxon>
        <taxon>Lysobacterales</taxon>
        <taxon>Lysobacteraceae</taxon>
        <taxon>Arenimonas</taxon>
    </lineage>
</organism>
<sequence length="261" mass="26907">MWVLVAVGLWVAAAVAFVLSPWFPQAKLGGVAEASGGWLSATVLAALATAVVAYALVFGPGRQRPGDVGWRGGALVPALAVTLGLWLAMQFALWITAETGASAALHPAWAAGAAAALAPLLAQVVATALFEETVFRGWLWPQLALRLRAWLSPWLAAGLAMVLSQAVFALLHLPGLLQAGLDGQALDVALLMLFLSGLVLALVYAATGNLFIAVGAHALGNAPTPLLAGGEPGIANNVLLLGLVGVMLLGGLLRWRQRRRG</sequence>
<dbReference type="Pfam" id="PF02517">
    <property type="entry name" value="Rce1-like"/>
    <property type="match status" value="1"/>
</dbReference>
<dbReference type="STRING" id="1121013.GCA_000426365_00441"/>
<dbReference type="GO" id="GO:0080120">
    <property type="term" value="P:CAAX-box protein maturation"/>
    <property type="evidence" value="ECO:0007669"/>
    <property type="project" value="UniProtKB-ARBA"/>
</dbReference>
<dbReference type="EMBL" id="AWXU01000056">
    <property type="protein sequence ID" value="KFN48240.1"/>
    <property type="molecule type" value="Genomic_DNA"/>
</dbReference>
<evidence type="ECO:0000313" key="4">
    <source>
        <dbReference type="Proteomes" id="UP000029391"/>
    </source>
</evidence>
<feature type="transmembrane region" description="Helical" evidence="1">
    <location>
        <begin position="185"/>
        <end position="214"/>
    </location>
</feature>
<evidence type="ECO:0000313" key="3">
    <source>
        <dbReference type="EMBL" id="KFN48240.1"/>
    </source>
</evidence>
<dbReference type="Proteomes" id="UP000029391">
    <property type="component" value="Unassembled WGS sequence"/>
</dbReference>
<dbReference type="GO" id="GO:0004175">
    <property type="term" value="F:endopeptidase activity"/>
    <property type="evidence" value="ECO:0007669"/>
    <property type="project" value="UniProtKB-ARBA"/>
</dbReference>
<protein>
    <recommendedName>
        <fullName evidence="2">CAAX prenyl protease 2/Lysostaphin resistance protein A-like domain-containing protein</fullName>
    </recommendedName>
</protein>
<evidence type="ECO:0000259" key="2">
    <source>
        <dbReference type="Pfam" id="PF02517"/>
    </source>
</evidence>
<keyword evidence="1" id="KW-1133">Transmembrane helix</keyword>
<keyword evidence="1" id="KW-0812">Transmembrane</keyword>
<feature type="domain" description="CAAX prenyl protease 2/Lysostaphin resistance protein A-like" evidence="2">
    <location>
        <begin position="116"/>
        <end position="222"/>
    </location>
</feature>
<name>A0A091BV74_9GAMM</name>
<feature type="transmembrane region" description="Helical" evidence="1">
    <location>
        <begin position="234"/>
        <end position="255"/>
    </location>
</feature>
<reference evidence="3 4" key="1">
    <citation type="submission" date="2013-09" db="EMBL/GenBank/DDBJ databases">
        <title>Genome sequencing of Arenimonas composti.</title>
        <authorList>
            <person name="Chen F."/>
            <person name="Wang G."/>
        </authorList>
    </citation>
    <scope>NUCLEOTIDE SEQUENCE [LARGE SCALE GENOMIC DNA]</scope>
    <source>
        <strain evidence="3 4">TR7-09</strain>
    </source>
</reference>
<dbReference type="InterPro" id="IPR003675">
    <property type="entry name" value="Rce1/LyrA-like_dom"/>
</dbReference>
<dbReference type="AlphaFoldDB" id="A0A091BV74"/>
<accession>A0A091BV74</accession>
<comment type="caution">
    <text evidence="3">The sequence shown here is derived from an EMBL/GenBank/DDBJ whole genome shotgun (WGS) entry which is preliminary data.</text>
</comment>
<keyword evidence="4" id="KW-1185">Reference proteome</keyword>
<feature type="transmembrane region" description="Helical" evidence="1">
    <location>
        <begin position="6"/>
        <end position="24"/>
    </location>
</feature>
<feature type="transmembrane region" description="Helical" evidence="1">
    <location>
        <begin position="108"/>
        <end position="130"/>
    </location>
</feature>
<feature type="transmembrane region" description="Helical" evidence="1">
    <location>
        <begin position="150"/>
        <end position="173"/>
    </location>
</feature>
<proteinExistence type="predicted"/>
<evidence type="ECO:0000256" key="1">
    <source>
        <dbReference type="SAM" id="Phobius"/>
    </source>
</evidence>
<keyword evidence="1" id="KW-0472">Membrane</keyword>